<feature type="signal peptide" evidence="1">
    <location>
        <begin position="1"/>
        <end position="25"/>
    </location>
</feature>
<proteinExistence type="predicted"/>
<evidence type="ECO:0000313" key="2">
    <source>
        <dbReference type="EMBL" id="RIB15763.1"/>
    </source>
</evidence>
<feature type="chain" id="PRO_5017235937" evidence="1">
    <location>
        <begin position="26"/>
        <end position="94"/>
    </location>
</feature>
<dbReference type="OrthoDB" id="2434035at2759"/>
<protein>
    <submittedName>
        <fullName evidence="2">Uncharacterized protein</fullName>
    </submittedName>
</protein>
<keyword evidence="3" id="KW-1185">Reference proteome</keyword>
<dbReference type="AlphaFoldDB" id="A0A397V743"/>
<evidence type="ECO:0000256" key="1">
    <source>
        <dbReference type="SAM" id="SignalP"/>
    </source>
</evidence>
<accession>A0A397V743</accession>
<evidence type="ECO:0000313" key="3">
    <source>
        <dbReference type="Proteomes" id="UP000266673"/>
    </source>
</evidence>
<sequence length="94" mass="10672">MTYNIFFRLFPFLFILLITITILDAADPIITQPVKFQSSKSVVPQITSKTLSSISQILPIFSTVTQSLSSSPTPAQKYNHEFQFIAWESRSRSN</sequence>
<gene>
    <name evidence="2" type="ORF">C2G38_2092525</name>
</gene>
<name>A0A397V743_9GLOM</name>
<dbReference type="EMBL" id="QKWP01000723">
    <property type="protein sequence ID" value="RIB15763.1"/>
    <property type="molecule type" value="Genomic_DNA"/>
</dbReference>
<keyword evidence="1" id="KW-0732">Signal</keyword>
<comment type="caution">
    <text evidence="2">The sequence shown here is derived from an EMBL/GenBank/DDBJ whole genome shotgun (WGS) entry which is preliminary data.</text>
</comment>
<organism evidence="2 3">
    <name type="scientific">Gigaspora rosea</name>
    <dbReference type="NCBI Taxonomy" id="44941"/>
    <lineage>
        <taxon>Eukaryota</taxon>
        <taxon>Fungi</taxon>
        <taxon>Fungi incertae sedis</taxon>
        <taxon>Mucoromycota</taxon>
        <taxon>Glomeromycotina</taxon>
        <taxon>Glomeromycetes</taxon>
        <taxon>Diversisporales</taxon>
        <taxon>Gigasporaceae</taxon>
        <taxon>Gigaspora</taxon>
    </lineage>
</organism>
<reference evidence="2 3" key="1">
    <citation type="submission" date="2018-06" db="EMBL/GenBank/DDBJ databases">
        <title>Comparative genomics reveals the genomic features of Rhizophagus irregularis, R. cerebriforme, R. diaphanum and Gigaspora rosea, and their symbiotic lifestyle signature.</title>
        <authorList>
            <person name="Morin E."/>
            <person name="San Clemente H."/>
            <person name="Chen E.C.H."/>
            <person name="De La Providencia I."/>
            <person name="Hainaut M."/>
            <person name="Kuo A."/>
            <person name="Kohler A."/>
            <person name="Murat C."/>
            <person name="Tang N."/>
            <person name="Roy S."/>
            <person name="Loubradou J."/>
            <person name="Henrissat B."/>
            <person name="Grigoriev I.V."/>
            <person name="Corradi N."/>
            <person name="Roux C."/>
            <person name="Martin F.M."/>
        </authorList>
    </citation>
    <scope>NUCLEOTIDE SEQUENCE [LARGE SCALE GENOMIC DNA]</scope>
    <source>
        <strain evidence="2 3">DAOM 194757</strain>
    </source>
</reference>
<dbReference type="Proteomes" id="UP000266673">
    <property type="component" value="Unassembled WGS sequence"/>
</dbReference>